<keyword evidence="7" id="KW-0449">Lipoprotein</keyword>
<gene>
    <name evidence="10" type="ORF">NCTC7582_01970</name>
</gene>
<dbReference type="InterPro" id="IPR038501">
    <property type="entry name" value="Spore_GerAC_C_sf"/>
</dbReference>
<reference evidence="10 11" key="1">
    <citation type="submission" date="2018-06" db="EMBL/GenBank/DDBJ databases">
        <authorList>
            <consortium name="Pathogen Informatics"/>
            <person name="Doyle S."/>
        </authorList>
    </citation>
    <scope>NUCLEOTIDE SEQUENCE [LARGE SCALE GENOMIC DNA]</scope>
    <source>
        <strain evidence="10 11">NCTC7582</strain>
    </source>
</reference>
<dbReference type="InterPro" id="IPR046953">
    <property type="entry name" value="Spore_GerAC-like_C"/>
</dbReference>
<dbReference type="PANTHER" id="PTHR35789">
    <property type="entry name" value="SPORE GERMINATION PROTEIN B3"/>
    <property type="match status" value="1"/>
</dbReference>
<dbReference type="GO" id="GO:0016020">
    <property type="term" value="C:membrane"/>
    <property type="evidence" value="ECO:0007669"/>
    <property type="project" value="UniProtKB-SubCell"/>
</dbReference>
<evidence type="ECO:0000313" key="11">
    <source>
        <dbReference type="Proteomes" id="UP000251431"/>
    </source>
</evidence>
<dbReference type="PANTHER" id="PTHR35789:SF1">
    <property type="entry name" value="SPORE GERMINATION PROTEIN B3"/>
    <property type="match status" value="1"/>
</dbReference>
<evidence type="ECO:0000259" key="8">
    <source>
        <dbReference type="Pfam" id="PF05504"/>
    </source>
</evidence>
<dbReference type="Pfam" id="PF25198">
    <property type="entry name" value="Spore_GerAC_N"/>
    <property type="match status" value="1"/>
</dbReference>
<keyword evidence="4" id="KW-0732">Signal</keyword>
<keyword evidence="5" id="KW-0472">Membrane</keyword>
<sequence>MNRNYKSIFPLILITLFLSGCWDVTEPQRMYYINAVGVDFEDDKYKVYLQIINFADVARSQQSGGDVEPAEVGYAEGKTIEEAIYKLYRSSDQEIFWGHMRYLILSERAMENERSIPVIDTFIRFRETRYHIWVYCTKDPINDLMLVTPILRNSLTASKLSNPISTTKQLSFVQPINLRELIIGLNEPNHEIAIPYVTMKKNWENDEELMEETTFSGIGILTKNGVKGFITDSLARGNQWMNEETSRGEVTFKLEGGERDYLTVDIDNLNLEVKPIVNKNDQVEFEIDIKIQGTLNGFKGKITTDEVRKNIAQQIEKEVKETYQEGLKLDADVYRLSEYLYRSNVKVWKKIEHNGKIPLTEDSISKINVHVNKINPGRKTFDETIEE</sequence>
<protein>
    <submittedName>
        <fullName evidence="10">Spore germination protein XC</fullName>
    </submittedName>
</protein>
<dbReference type="RefSeq" id="WP_112117176.1">
    <property type="nucleotide sequence ID" value="NZ_UAQE01000001.1"/>
</dbReference>
<comment type="subcellular location">
    <subcellularLocation>
        <location evidence="1">Membrane</location>
        <topology evidence="1">Lipid-anchor</topology>
    </subcellularLocation>
</comment>
<keyword evidence="3" id="KW-0309">Germination</keyword>
<dbReference type="GO" id="GO:0009847">
    <property type="term" value="P:spore germination"/>
    <property type="evidence" value="ECO:0007669"/>
    <property type="project" value="InterPro"/>
</dbReference>
<keyword evidence="6" id="KW-0564">Palmitate</keyword>
<dbReference type="AlphaFoldDB" id="A0A2X0ZAL9"/>
<evidence type="ECO:0000259" key="9">
    <source>
        <dbReference type="Pfam" id="PF25198"/>
    </source>
</evidence>
<evidence type="ECO:0000256" key="4">
    <source>
        <dbReference type="ARBA" id="ARBA00022729"/>
    </source>
</evidence>
<dbReference type="Pfam" id="PF05504">
    <property type="entry name" value="Spore_GerAC"/>
    <property type="match status" value="1"/>
</dbReference>
<feature type="domain" description="Spore germination GerAC-like C-terminal" evidence="8">
    <location>
        <begin position="216"/>
        <end position="372"/>
    </location>
</feature>
<accession>A0A2X0ZAL9</accession>
<name>A0A2X0ZAL9_9BACI</name>
<evidence type="ECO:0000256" key="5">
    <source>
        <dbReference type="ARBA" id="ARBA00023136"/>
    </source>
</evidence>
<organism evidence="10 11">
    <name type="scientific">Lysinibacillus capsici</name>
    <dbReference type="NCBI Taxonomy" id="2115968"/>
    <lineage>
        <taxon>Bacteria</taxon>
        <taxon>Bacillati</taxon>
        <taxon>Bacillota</taxon>
        <taxon>Bacilli</taxon>
        <taxon>Bacillales</taxon>
        <taxon>Bacillaceae</taxon>
        <taxon>Lysinibacillus</taxon>
    </lineage>
</organism>
<evidence type="ECO:0000256" key="2">
    <source>
        <dbReference type="ARBA" id="ARBA00007886"/>
    </source>
</evidence>
<dbReference type="Proteomes" id="UP000251431">
    <property type="component" value="Unassembled WGS sequence"/>
</dbReference>
<dbReference type="PROSITE" id="PS51257">
    <property type="entry name" value="PROKAR_LIPOPROTEIN"/>
    <property type="match status" value="1"/>
</dbReference>
<dbReference type="EMBL" id="UAQE01000001">
    <property type="protein sequence ID" value="SPT98812.1"/>
    <property type="molecule type" value="Genomic_DNA"/>
</dbReference>
<feature type="domain" description="Spore germination protein N-terminal" evidence="9">
    <location>
        <begin position="23"/>
        <end position="198"/>
    </location>
</feature>
<dbReference type="InterPro" id="IPR057336">
    <property type="entry name" value="GerAC_N"/>
</dbReference>
<proteinExistence type="inferred from homology"/>
<comment type="similarity">
    <text evidence="2">Belongs to the GerABKC lipoprotein family.</text>
</comment>
<dbReference type="InterPro" id="IPR008844">
    <property type="entry name" value="Spore_GerAC-like"/>
</dbReference>
<evidence type="ECO:0000256" key="7">
    <source>
        <dbReference type="ARBA" id="ARBA00023288"/>
    </source>
</evidence>
<evidence type="ECO:0000256" key="1">
    <source>
        <dbReference type="ARBA" id="ARBA00004635"/>
    </source>
</evidence>
<evidence type="ECO:0000313" key="10">
    <source>
        <dbReference type="EMBL" id="SPT98812.1"/>
    </source>
</evidence>
<evidence type="ECO:0000256" key="3">
    <source>
        <dbReference type="ARBA" id="ARBA00022544"/>
    </source>
</evidence>
<dbReference type="NCBIfam" id="TIGR02887">
    <property type="entry name" value="spore_ger_x_C"/>
    <property type="match status" value="1"/>
</dbReference>
<evidence type="ECO:0000256" key="6">
    <source>
        <dbReference type="ARBA" id="ARBA00023139"/>
    </source>
</evidence>
<dbReference type="Gene3D" id="3.30.300.210">
    <property type="entry name" value="Nutrient germinant receptor protein C, domain 3"/>
    <property type="match status" value="1"/>
</dbReference>